<evidence type="ECO:0000259" key="1">
    <source>
        <dbReference type="Pfam" id="PF01507"/>
    </source>
</evidence>
<dbReference type="Gene3D" id="3.40.50.620">
    <property type="entry name" value="HUPs"/>
    <property type="match status" value="1"/>
</dbReference>
<feature type="non-terminal residue" evidence="2">
    <location>
        <position position="86"/>
    </location>
</feature>
<feature type="domain" description="Phosphoadenosine phosphosulphate reductase" evidence="1">
    <location>
        <begin position="4"/>
        <end position="62"/>
    </location>
</feature>
<dbReference type="EMBL" id="BARS01039739">
    <property type="protein sequence ID" value="GAG22370.1"/>
    <property type="molecule type" value="Genomic_DNA"/>
</dbReference>
<organism evidence="2">
    <name type="scientific">marine sediment metagenome</name>
    <dbReference type="NCBI Taxonomy" id="412755"/>
    <lineage>
        <taxon>unclassified sequences</taxon>
        <taxon>metagenomes</taxon>
        <taxon>ecological metagenomes</taxon>
    </lineage>
</organism>
<proteinExistence type="predicted"/>
<name>X0VVP2_9ZZZZ</name>
<dbReference type="AlphaFoldDB" id="X0VVP2"/>
<reference evidence="2" key="1">
    <citation type="journal article" date="2014" name="Front. Microbiol.">
        <title>High frequency of phylogenetically diverse reductive dehalogenase-homologous genes in deep subseafloor sedimentary metagenomes.</title>
        <authorList>
            <person name="Kawai M."/>
            <person name="Futagami T."/>
            <person name="Toyoda A."/>
            <person name="Takaki Y."/>
            <person name="Nishi S."/>
            <person name="Hori S."/>
            <person name="Arai W."/>
            <person name="Tsubouchi T."/>
            <person name="Morono Y."/>
            <person name="Uchiyama I."/>
            <person name="Ito T."/>
            <person name="Fujiyama A."/>
            <person name="Inagaki F."/>
            <person name="Takami H."/>
        </authorList>
    </citation>
    <scope>NUCLEOTIDE SEQUENCE</scope>
    <source>
        <strain evidence="2">Expedition CK06-06</strain>
    </source>
</reference>
<dbReference type="InterPro" id="IPR002500">
    <property type="entry name" value="PAPS_reduct_dom"/>
</dbReference>
<dbReference type="Pfam" id="PF01507">
    <property type="entry name" value="PAPS_reduct"/>
    <property type="match status" value="1"/>
</dbReference>
<comment type="caution">
    <text evidence="2">The sequence shown here is derived from an EMBL/GenBank/DDBJ whole genome shotgun (WGS) entry which is preliminary data.</text>
</comment>
<sequence length="86" mass="10093">MINIVSFGAGQNSTAMIILMKNQGIKIDAIIYAEVGNEMPETYEFLKPFKEWCKKNKLNFVEVRSKLGTLKDYHMEKKIIPYRMFR</sequence>
<dbReference type="GO" id="GO:0003824">
    <property type="term" value="F:catalytic activity"/>
    <property type="evidence" value="ECO:0007669"/>
    <property type="project" value="InterPro"/>
</dbReference>
<evidence type="ECO:0000313" key="2">
    <source>
        <dbReference type="EMBL" id="GAG22370.1"/>
    </source>
</evidence>
<gene>
    <name evidence="2" type="ORF">S01H1_60660</name>
</gene>
<accession>X0VVP2</accession>
<dbReference type="InterPro" id="IPR014729">
    <property type="entry name" value="Rossmann-like_a/b/a_fold"/>
</dbReference>
<protein>
    <recommendedName>
        <fullName evidence="1">Phosphoadenosine phosphosulphate reductase domain-containing protein</fullName>
    </recommendedName>
</protein>